<keyword evidence="1" id="KW-0472">Membrane</keyword>
<evidence type="ECO:0000313" key="4">
    <source>
        <dbReference type="Proteomes" id="UP001059893"/>
    </source>
</evidence>
<reference evidence="3" key="1">
    <citation type="submission" date="2021-01" db="EMBL/GenBank/DDBJ databases">
        <title>Deciphering the adaptive evolutionary patterns associated with biogeogrpahic diversity in the finger millet blast pathogen Magnaporthe oryzae in Eastern Africa.</title>
        <authorList>
            <person name="Onyema G."/>
            <person name="Shittu T.A."/>
            <person name="Dodsworth S."/>
            <person name="Devilliers S."/>
            <person name="Muthumeenakshi S."/>
            <person name="Sreenivasaprasad S."/>
        </authorList>
    </citation>
    <scope>NUCLEOTIDE SEQUENCE</scope>
    <source>
        <strain evidence="3">D15/s37</strain>
    </source>
</reference>
<protein>
    <recommendedName>
        <fullName evidence="2">CorA-like transporter domain-containing protein</fullName>
    </recommendedName>
</protein>
<accession>A0ABQ8NBR2</accession>
<dbReference type="Gene3D" id="1.20.58.340">
    <property type="entry name" value="Magnesium transport protein CorA, transmembrane region"/>
    <property type="match status" value="1"/>
</dbReference>
<keyword evidence="1" id="KW-1133">Transmembrane helix</keyword>
<keyword evidence="4" id="KW-1185">Reference proteome</keyword>
<name>A0ABQ8NBR2_PYRGI</name>
<feature type="domain" description="CorA-like transporter" evidence="2">
    <location>
        <begin position="24"/>
        <end position="313"/>
    </location>
</feature>
<dbReference type="EMBL" id="JABSND010000213">
    <property type="protein sequence ID" value="KAI6294136.1"/>
    <property type="molecule type" value="Genomic_DNA"/>
</dbReference>
<feature type="transmembrane region" description="Helical" evidence="1">
    <location>
        <begin position="551"/>
        <end position="575"/>
    </location>
</feature>
<gene>
    <name evidence="3" type="ORF">MCOR33_008664</name>
</gene>
<organism evidence="3 4">
    <name type="scientific">Pyricularia grisea</name>
    <name type="common">Crabgrass-specific blast fungus</name>
    <name type="synonym">Magnaporthe grisea</name>
    <dbReference type="NCBI Taxonomy" id="148305"/>
    <lineage>
        <taxon>Eukaryota</taxon>
        <taxon>Fungi</taxon>
        <taxon>Dikarya</taxon>
        <taxon>Ascomycota</taxon>
        <taxon>Pezizomycotina</taxon>
        <taxon>Sordariomycetes</taxon>
        <taxon>Sordariomycetidae</taxon>
        <taxon>Magnaporthales</taxon>
        <taxon>Pyriculariaceae</taxon>
        <taxon>Pyricularia</taxon>
    </lineage>
</organism>
<keyword evidence="1" id="KW-0812">Transmembrane</keyword>
<evidence type="ECO:0000313" key="3">
    <source>
        <dbReference type="EMBL" id="KAI6294136.1"/>
    </source>
</evidence>
<dbReference type="Pfam" id="PF26616">
    <property type="entry name" value="CorA-like"/>
    <property type="match status" value="1"/>
</dbReference>
<comment type="caution">
    <text evidence="3">The sequence shown here is derived from an EMBL/GenBank/DDBJ whole genome shotgun (WGS) entry which is preliminary data.</text>
</comment>
<dbReference type="InterPro" id="IPR058257">
    <property type="entry name" value="CorA-like_dom"/>
</dbReference>
<sequence>MSSLNQGSTVVSKPQALSPVSVEACLRSNEYPSNLPRNSMSRRVLKEYQTQLESRGKTLFVHSEVSKNNPTIPSQDLYSWTILQAQDDEDYTKSYSCQLPELESQLSTQGKEDPRCRLIFIESISSNRPLDGSRQMMRYLLSYHHVSPRFLDLLFLFCRRRLPPNDTSFVHSASFYQDNLVDNLCSPTRYAIPPLGRSGRQLRLCYNFWAAETNEVGEGEPGWFFRQTATYHSLDVETGKSFWINVKANDVMGRRMEEIVEDEARPSKSSPRDEQVSKALLNSLDLHMVAAEWSTECWPGFTQDIEAELSAIMGALENVPVSKLEEALNVDTAELLREIITPGGQRDGIIKALRKATTGMDGSTTSPGQGSQGHQGCGIPLDILRGTTQKLNELVSGSRPIDDCPTIIDPFRYLEGFRFEQLQRLSRTGARLHQASLIMEMNINVLSELVGFYTLLQEADELPRRLRSKIKGGVRTFQKRVECRIKTIKTEKARIEVLQETVASGKTLCESIIQFRNMGISQLFLIAAHQTAADMRKIADKTERETASMHIITLVTLIFLPGTFVATFFGSGLFQWDDNDPELEFPRWKPEYFKLFAGICFPLMTITILGWLMASSFGAKKSRVTTELKTDLGETPKSTVVKSRWWFNKGVVGVPAWVKRCRRGTAQQGVLPS</sequence>
<evidence type="ECO:0000259" key="2">
    <source>
        <dbReference type="Pfam" id="PF26616"/>
    </source>
</evidence>
<dbReference type="Proteomes" id="UP001059893">
    <property type="component" value="Unassembled WGS sequence"/>
</dbReference>
<evidence type="ECO:0000256" key="1">
    <source>
        <dbReference type="SAM" id="Phobius"/>
    </source>
</evidence>
<feature type="transmembrane region" description="Helical" evidence="1">
    <location>
        <begin position="595"/>
        <end position="614"/>
    </location>
</feature>
<proteinExistence type="predicted"/>